<dbReference type="AlphaFoldDB" id="A0A183FLV5"/>
<evidence type="ECO:0000256" key="1">
    <source>
        <dbReference type="SAM" id="MobiDB-lite"/>
    </source>
</evidence>
<accession>A0A183FLV5</accession>
<evidence type="ECO:0000313" key="2">
    <source>
        <dbReference type="Proteomes" id="UP000050761"/>
    </source>
</evidence>
<dbReference type="WBParaSite" id="HPBE_0000829401-mRNA-1">
    <property type="protein sequence ID" value="HPBE_0000829401-mRNA-1"/>
    <property type="gene ID" value="HPBE_0000829401"/>
</dbReference>
<name>A0A183FLV5_HELPZ</name>
<feature type="region of interest" description="Disordered" evidence="1">
    <location>
        <begin position="116"/>
        <end position="152"/>
    </location>
</feature>
<dbReference type="Proteomes" id="UP000050761">
    <property type="component" value="Unassembled WGS sequence"/>
</dbReference>
<reference evidence="3" key="1">
    <citation type="submission" date="2019-09" db="UniProtKB">
        <authorList>
            <consortium name="WormBaseParasite"/>
        </authorList>
    </citation>
    <scope>IDENTIFICATION</scope>
</reference>
<evidence type="ECO:0000313" key="3">
    <source>
        <dbReference type="WBParaSite" id="HPBE_0000829401-mRNA-1"/>
    </source>
</evidence>
<organism evidence="2 3">
    <name type="scientific">Heligmosomoides polygyrus</name>
    <name type="common">Parasitic roundworm</name>
    <dbReference type="NCBI Taxonomy" id="6339"/>
    <lineage>
        <taxon>Eukaryota</taxon>
        <taxon>Metazoa</taxon>
        <taxon>Ecdysozoa</taxon>
        <taxon>Nematoda</taxon>
        <taxon>Chromadorea</taxon>
        <taxon>Rhabditida</taxon>
        <taxon>Rhabditina</taxon>
        <taxon>Rhabditomorpha</taxon>
        <taxon>Strongyloidea</taxon>
        <taxon>Heligmosomidae</taxon>
        <taxon>Heligmosomoides</taxon>
    </lineage>
</organism>
<protein>
    <submittedName>
        <fullName evidence="3">Reverse transcriptase domain-containing protein</fullName>
    </submittedName>
</protein>
<proteinExistence type="predicted"/>
<keyword evidence="2" id="KW-1185">Reference proteome</keyword>
<feature type="compositionally biased region" description="Basic and acidic residues" evidence="1">
    <location>
        <begin position="116"/>
        <end position="127"/>
    </location>
</feature>
<sequence length="152" mass="17142">LDIIQRKGLQNNSEATILYGCECWALSSAESLADKALPTPGVAAARCGKRMLRAVMKTAPIQLKMREQRTRWYGPIFSKPENRPIGLALDFEAPRKRPGYAPRKRWKDAIKRDLAEVDATPHDARDRMRWRRITRTADPTTAGLSAHEESSA</sequence>